<keyword evidence="1" id="KW-0677">Repeat</keyword>
<dbReference type="AlphaFoldDB" id="A0A9E8HGH6"/>
<reference evidence="4" key="1">
    <citation type="submission" date="2022-07" db="EMBL/GenBank/DDBJ databases">
        <title>Alkalimarinus sp. nov., isolated from gut of a Alitta virens.</title>
        <authorList>
            <person name="Yang A.I."/>
            <person name="Shin N.-R."/>
        </authorList>
    </citation>
    <scope>NUCLEOTIDE SEQUENCE</scope>
    <source>
        <strain evidence="4">FA028</strain>
    </source>
</reference>
<evidence type="ECO:0000256" key="3">
    <source>
        <dbReference type="PROSITE-ProRule" id="PRU00023"/>
    </source>
</evidence>
<name>A0A9E8HGH6_9ALTE</name>
<evidence type="ECO:0000256" key="2">
    <source>
        <dbReference type="ARBA" id="ARBA00023043"/>
    </source>
</evidence>
<sequence>MSTEYPYPNPFEILRLVLRAVDLKQSNKRLDELAGKRKFDPRELNDMIEQHVYQVLAKYMGPLASQVVKDCFNDFLDEYLYTVVARIPADGVNREEMLRVLAKGFLVEHIVALVVQLHEKISGPAPSFWFSNQGSTVKALLEWLRDKEPGWNKHISTLKKEHKDMVSAWARGDDLPSAYSISFLSDVGSSDESTDLDWQKTKALLLVSRAIDWVKRISLGGGIIDSARVSLWEANNKISIASEIYKIQSCIQHRLGPAQPLISELQHNLRRTVNKSNPDRYRHLIAEAQAMILSSEHLKSTQYWFDWHEARLQVFSGNIESANELYKSAFEDSLFRAGENQKFIIEEAMVVAASLPNPDRVFLKDLKWSLISFGYDIPSISNGKPSSKFSDTIEDWELKLWKSSFSVIFPKTGLFPGVEYTDSQAEKGPLLFTGKPEIKPDYRNPNRKIKVGESWKKSMPQLIWFLMNEDFEISKKLIHKGASVNVESDVGDTPILIALEIMNVTDVPYKSLDERFFELICEQSHTHEIINTRTQKKRLLPIISAVETGRPDIVKKVLELGADPNKRGDTDEQTALNVCIKRIGMIRNSEYYWQHQNAMDITPVVLDSVRRHSQGVCGFTLDHISSHMKNNRKDPLFSKRQSLINEQSTQHIMKHMKIESMLEIAKLLIAAGADVNAEHVSPVNGHTPLMLAAELDEADLFELMLTKGGDPEKFYVDPRTNKKINCWDISEYFGSTRTKNILRDIQRFFPSSSSSFIS</sequence>
<evidence type="ECO:0000313" key="5">
    <source>
        <dbReference type="Proteomes" id="UP001164472"/>
    </source>
</evidence>
<dbReference type="PROSITE" id="PS50297">
    <property type="entry name" value="ANK_REP_REGION"/>
    <property type="match status" value="1"/>
</dbReference>
<dbReference type="Proteomes" id="UP001164472">
    <property type="component" value="Chromosome"/>
</dbReference>
<dbReference type="SUPFAM" id="SSF48403">
    <property type="entry name" value="Ankyrin repeat"/>
    <property type="match status" value="1"/>
</dbReference>
<dbReference type="PROSITE" id="PS50088">
    <property type="entry name" value="ANK_REPEAT"/>
    <property type="match status" value="1"/>
</dbReference>
<dbReference type="PANTHER" id="PTHR24198">
    <property type="entry name" value="ANKYRIN REPEAT AND PROTEIN KINASE DOMAIN-CONTAINING PROTEIN"/>
    <property type="match status" value="1"/>
</dbReference>
<dbReference type="RefSeq" id="WP_251811164.1">
    <property type="nucleotide sequence ID" value="NZ_CP101527.1"/>
</dbReference>
<organism evidence="4 5">
    <name type="scientific">Alkalimarinus sediminis</name>
    <dbReference type="NCBI Taxonomy" id="1632866"/>
    <lineage>
        <taxon>Bacteria</taxon>
        <taxon>Pseudomonadati</taxon>
        <taxon>Pseudomonadota</taxon>
        <taxon>Gammaproteobacteria</taxon>
        <taxon>Alteromonadales</taxon>
        <taxon>Alteromonadaceae</taxon>
        <taxon>Alkalimarinus</taxon>
    </lineage>
</organism>
<dbReference type="Gene3D" id="1.25.40.20">
    <property type="entry name" value="Ankyrin repeat-containing domain"/>
    <property type="match status" value="2"/>
</dbReference>
<proteinExistence type="predicted"/>
<protein>
    <recommendedName>
        <fullName evidence="6">Ankyrin repeat domain-containing protein</fullName>
    </recommendedName>
</protein>
<accession>A0A9E8HGH6</accession>
<feature type="repeat" description="ANK" evidence="3">
    <location>
        <begin position="684"/>
        <end position="710"/>
    </location>
</feature>
<dbReference type="PANTHER" id="PTHR24198:SF165">
    <property type="entry name" value="ANKYRIN REPEAT-CONTAINING PROTEIN-RELATED"/>
    <property type="match status" value="1"/>
</dbReference>
<gene>
    <name evidence="4" type="ORF">NNL22_14580</name>
</gene>
<dbReference type="InterPro" id="IPR002110">
    <property type="entry name" value="Ankyrin_rpt"/>
</dbReference>
<evidence type="ECO:0000256" key="1">
    <source>
        <dbReference type="ARBA" id="ARBA00022737"/>
    </source>
</evidence>
<keyword evidence="2 3" id="KW-0040">ANK repeat</keyword>
<dbReference type="InterPro" id="IPR036770">
    <property type="entry name" value="Ankyrin_rpt-contain_sf"/>
</dbReference>
<dbReference type="SMART" id="SM00248">
    <property type="entry name" value="ANK"/>
    <property type="match status" value="4"/>
</dbReference>
<dbReference type="EMBL" id="CP101527">
    <property type="protein sequence ID" value="UZW74235.1"/>
    <property type="molecule type" value="Genomic_DNA"/>
</dbReference>
<evidence type="ECO:0000313" key="4">
    <source>
        <dbReference type="EMBL" id="UZW74235.1"/>
    </source>
</evidence>
<evidence type="ECO:0008006" key="6">
    <source>
        <dbReference type="Google" id="ProtNLM"/>
    </source>
</evidence>
<dbReference type="KEGG" id="asem:NNL22_14580"/>
<keyword evidence="5" id="KW-1185">Reference proteome</keyword>